<dbReference type="PANTHER" id="PTHR37287:SF1">
    <property type="entry name" value="INO EIGHTY SUBUNIT 1"/>
    <property type="match status" value="1"/>
</dbReference>
<gene>
    <name evidence="2" type="ORF">PHLCEN_2v13134</name>
</gene>
<comment type="caution">
    <text evidence="2">The sequence shown here is derived from an EMBL/GenBank/DDBJ whole genome shotgun (WGS) entry which is preliminary data.</text>
</comment>
<dbReference type="Proteomes" id="UP000186601">
    <property type="component" value="Unassembled WGS sequence"/>
</dbReference>
<dbReference type="AlphaFoldDB" id="A0A2R6NF95"/>
<proteinExistence type="predicted"/>
<dbReference type="PANTHER" id="PTHR37287">
    <property type="entry name" value="INO EIGHTY SUBUNIT 1"/>
    <property type="match status" value="1"/>
</dbReference>
<feature type="compositionally biased region" description="Polar residues" evidence="1">
    <location>
        <begin position="144"/>
        <end position="154"/>
    </location>
</feature>
<feature type="region of interest" description="Disordered" evidence="1">
    <location>
        <begin position="115"/>
        <end position="154"/>
    </location>
</feature>
<name>A0A2R6NF95_9APHY</name>
<dbReference type="GO" id="GO:0031011">
    <property type="term" value="C:Ino80 complex"/>
    <property type="evidence" value="ECO:0007669"/>
    <property type="project" value="InterPro"/>
</dbReference>
<dbReference type="InterPro" id="IPR038014">
    <property type="entry name" value="Ies1"/>
</dbReference>
<evidence type="ECO:0000256" key="1">
    <source>
        <dbReference type="SAM" id="MobiDB-lite"/>
    </source>
</evidence>
<dbReference type="OrthoDB" id="5413003at2759"/>
<protein>
    <submittedName>
        <fullName evidence="2">Uncharacterized protein</fullName>
    </submittedName>
</protein>
<dbReference type="STRING" id="98765.A0A2R6NF95"/>
<dbReference type="EMBL" id="MLYV02001298">
    <property type="protein sequence ID" value="PSR70991.1"/>
    <property type="molecule type" value="Genomic_DNA"/>
</dbReference>
<accession>A0A2R6NF95</accession>
<evidence type="ECO:0000313" key="2">
    <source>
        <dbReference type="EMBL" id="PSR70991.1"/>
    </source>
</evidence>
<keyword evidence="3" id="KW-1185">Reference proteome</keyword>
<evidence type="ECO:0000313" key="3">
    <source>
        <dbReference type="Proteomes" id="UP000186601"/>
    </source>
</evidence>
<reference evidence="2 3" key="1">
    <citation type="submission" date="2018-02" db="EMBL/GenBank/DDBJ databases">
        <title>Genome sequence of the basidiomycete white-rot fungus Phlebia centrifuga.</title>
        <authorList>
            <person name="Granchi Z."/>
            <person name="Peng M."/>
            <person name="de Vries R.P."/>
            <person name="Hilden K."/>
            <person name="Makela M.R."/>
            <person name="Grigoriev I."/>
            <person name="Riley R."/>
        </authorList>
    </citation>
    <scope>NUCLEOTIDE SEQUENCE [LARGE SCALE GENOMIC DNA]</scope>
    <source>
        <strain evidence="2 3">FBCC195</strain>
    </source>
</reference>
<organism evidence="2 3">
    <name type="scientific">Hermanssonia centrifuga</name>
    <dbReference type="NCBI Taxonomy" id="98765"/>
    <lineage>
        <taxon>Eukaryota</taxon>
        <taxon>Fungi</taxon>
        <taxon>Dikarya</taxon>
        <taxon>Basidiomycota</taxon>
        <taxon>Agaricomycotina</taxon>
        <taxon>Agaricomycetes</taxon>
        <taxon>Polyporales</taxon>
        <taxon>Meruliaceae</taxon>
        <taxon>Hermanssonia</taxon>
    </lineage>
</organism>
<sequence>MAQAHFPPHSNFDLLGFFSPVNVSSESRARAFLWLCYHYYESTSPNLNPFGDQYSRRHPGQVPNLKYLSPEEVKLENTDTLEEKEWGLRMKKRRQILVGDGDNSAEIDAGVAKISRRKTDTSQKQRPLAGTSKFIKKRSPVDKASSSISKLNQDQLSEARRLRIINRLRAKEPTPEPEDFRTHLP</sequence>